<dbReference type="AlphaFoldDB" id="X1CGI9"/>
<proteinExistence type="predicted"/>
<dbReference type="SUPFAM" id="SSF53335">
    <property type="entry name" value="S-adenosyl-L-methionine-dependent methyltransferases"/>
    <property type="match status" value="1"/>
</dbReference>
<reference evidence="1" key="1">
    <citation type="journal article" date="2014" name="Front. Microbiol.">
        <title>High frequency of phylogenetically diverse reductive dehalogenase-homologous genes in deep subseafloor sedimentary metagenomes.</title>
        <authorList>
            <person name="Kawai M."/>
            <person name="Futagami T."/>
            <person name="Toyoda A."/>
            <person name="Takaki Y."/>
            <person name="Nishi S."/>
            <person name="Hori S."/>
            <person name="Arai W."/>
            <person name="Tsubouchi T."/>
            <person name="Morono Y."/>
            <person name="Uchiyama I."/>
            <person name="Ito T."/>
            <person name="Fujiyama A."/>
            <person name="Inagaki F."/>
            <person name="Takami H."/>
        </authorList>
    </citation>
    <scope>NUCLEOTIDE SEQUENCE</scope>
    <source>
        <strain evidence="1">Expedition CK06-06</strain>
    </source>
</reference>
<dbReference type="EMBL" id="BART01012628">
    <property type="protein sequence ID" value="GAG83351.1"/>
    <property type="molecule type" value="Genomic_DNA"/>
</dbReference>
<dbReference type="Gene3D" id="3.40.50.150">
    <property type="entry name" value="Vaccinia Virus protein VP39"/>
    <property type="match status" value="1"/>
</dbReference>
<comment type="caution">
    <text evidence="1">The sequence shown here is derived from an EMBL/GenBank/DDBJ whole genome shotgun (WGS) entry which is preliminary data.</text>
</comment>
<feature type="non-terminal residue" evidence="1">
    <location>
        <position position="1"/>
    </location>
</feature>
<evidence type="ECO:0008006" key="2">
    <source>
        <dbReference type="Google" id="ProtNLM"/>
    </source>
</evidence>
<evidence type="ECO:0000313" key="1">
    <source>
        <dbReference type="EMBL" id="GAG83351.1"/>
    </source>
</evidence>
<dbReference type="InterPro" id="IPR029063">
    <property type="entry name" value="SAM-dependent_MTases_sf"/>
</dbReference>
<name>X1CGI9_9ZZZZ</name>
<sequence length="267" mass="31085">LLKNKTVQVPVRIFPADISAIETRSIELAENFYRKDFEWFEHDNLIREIHELQQEIHGEKISTLSDAPGWSMKDTGDMVGKDKSTVSYSIKRARAREVFPELFDKCKTQKDASKVLQKLDEEIIKEALVKKIESKKIDTDKQQLMNSFVLKDFFEGIEECPDGYFHLVEIDPPYAINLVIQKKKDGESKYSLDDYSEIDKSEYQVFLAKLFQSCYQKMAEHSWLICWFAPEPWFEIVYQELNNAGFETRRMCGIWTKGGAGQNINPS</sequence>
<feature type="non-terminal residue" evidence="1">
    <location>
        <position position="267"/>
    </location>
</feature>
<organism evidence="1">
    <name type="scientific">marine sediment metagenome</name>
    <dbReference type="NCBI Taxonomy" id="412755"/>
    <lineage>
        <taxon>unclassified sequences</taxon>
        <taxon>metagenomes</taxon>
        <taxon>ecological metagenomes</taxon>
    </lineage>
</organism>
<accession>X1CGI9</accession>
<dbReference type="Gene3D" id="1.10.10.2830">
    <property type="match status" value="1"/>
</dbReference>
<protein>
    <recommendedName>
        <fullName evidence="2">DNA methylase N-4/N-6 domain-containing protein</fullName>
    </recommendedName>
</protein>
<gene>
    <name evidence="1" type="ORF">S01H4_26252</name>
</gene>